<feature type="transmembrane region" description="Helical" evidence="6">
    <location>
        <begin position="115"/>
        <end position="135"/>
    </location>
</feature>
<feature type="transmembrane region" description="Helical" evidence="6">
    <location>
        <begin position="249"/>
        <end position="267"/>
    </location>
</feature>
<keyword evidence="5 6" id="KW-0472">Membrane</keyword>
<reference evidence="8 9" key="1">
    <citation type="journal article" date="2013" name="Genome Announc.">
        <title>Draft Genome Sequence of Rhodococcus rhodnii Strain LMG5362, a Symbiont of Rhodnius prolixus (Hemiptera, Reduviidae, Triatominae), the Principle Vector of Trypanosoma cruzi.</title>
        <authorList>
            <person name="Pachebat J.A."/>
            <person name="van Keulen G."/>
            <person name="Whitten M.M."/>
            <person name="Girdwood S."/>
            <person name="Del Sol R."/>
            <person name="Dyson P.J."/>
            <person name="Facey P.D."/>
        </authorList>
    </citation>
    <scope>NUCLEOTIDE SEQUENCE [LARGE SCALE GENOMIC DNA]</scope>
    <source>
        <strain evidence="8 9">LMG 5362</strain>
    </source>
</reference>
<feature type="transmembrane region" description="Helical" evidence="6">
    <location>
        <begin position="147"/>
        <end position="171"/>
    </location>
</feature>
<evidence type="ECO:0000256" key="3">
    <source>
        <dbReference type="ARBA" id="ARBA00022692"/>
    </source>
</evidence>
<keyword evidence="3 6" id="KW-0812">Transmembrane</keyword>
<dbReference type="PANTHER" id="PTHR23501">
    <property type="entry name" value="MAJOR FACILITATOR SUPERFAMILY"/>
    <property type="match status" value="1"/>
</dbReference>
<sequence>MTRAATDTAAPRTPRAVPTSIALGLGSGTMLQGLNSSMIAVALVAIAADFGNGPGITWVISALYIATAVSAPTAGRLGVLVGPRKLFLGGLALVAVGSLVGALAPSLGWLIAGRVILGIGTAAQYPTAMTIVRSIATRTGGETRSALAILTVCAQTMVALGPTVGGVLVGLFGWQSILWINIPIVLVSAVWVLWRVPRDDALAADAGEPAPSSLRALVHSMDLPGMALFLLTVSGAMFVLLSLTTDPLWWLAPGVVLVAVAFVVWEARVREPFIDVRAIAGNTALAATLSRTLVTYTAFYCIFFGLPQWLQVSRGFSTSQAGLLMLPVAGVGIIGTIVASRMYATAGPKWTLGIGTAALAVGGVLLMTLENAATPVVALVAVACVLGIPNGFNNMGNQNVVNAVTTVRDVGTALGLYRMIQYIGANLAAVVIALATHDVGPGDQGIARIGAFIAVVGVVLLVGVIASRSLRGLRPRHTSDSPGVHDREAHSQT</sequence>
<accession>R7WGZ7</accession>
<evidence type="ECO:0000256" key="6">
    <source>
        <dbReference type="SAM" id="Phobius"/>
    </source>
</evidence>
<feature type="transmembrane region" description="Helical" evidence="6">
    <location>
        <begin position="279"/>
        <end position="306"/>
    </location>
</feature>
<dbReference type="Proteomes" id="UP000013525">
    <property type="component" value="Unassembled WGS sequence"/>
</dbReference>
<feature type="domain" description="Major facilitator superfamily (MFS) profile" evidence="7">
    <location>
        <begin position="21"/>
        <end position="469"/>
    </location>
</feature>
<dbReference type="SUPFAM" id="SSF103473">
    <property type="entry name" value="MFS general substrate transporter"/>
    <property type="match status" value="2"/>
</dbReference>
<evidence type="ECO:0000256" key="4">
    <source>
        <dbReference type="ARBA" id="ARBA00022989"/>
    </source>
</evidence>
<evidence type="ECO:0000256" key="1">
    <source>
        <dbReference type="ARBA" id="ARBA00004429"/>
    </source>
</evidence>
<evidence type="ECO:0000313" key="8">
    <source>
        <dbReference type="EMBL" id="EOM74415.1"/>
    </source>
</evidence>
<evidence type="ECO:0000256" key="2">
    <source>
        <dbReference type="ARBA" id="ARBA00022448"/>
    </source>
</evidence>
<feature type="transmembrane region" description="Helical" evidence="6">
    <location>
        <begin position="414"/>
        <end position="434"/>
    </location>
</feature>
<feature type="transmembrane region" description="Helical" evidence="6">
    <location>
        <begin position="177"/>
        <end position="194"/>
    </location>
</feature>
<dbReference type="PANTHER" id="PTHR23501:SF191">
    <property type="entry name" value="VACUOLAR BASIC AMINO ACID TRANSPORTER 4"/>
    <property type="match status" value="1"/>
</dbReference>
<evidence type="ECO:0000313" key="9">
    <source>
        <dbReference type="Proteomes" id="UP000013525"/>
    </source>
</evidence>
<comment type="caution">
    <text evidence="8">The sequence shown here is derived from an EMBL/GenBank/DDBJ whole genome shotgun (WGS) entry which is preliminary data.</text>
</comment>
<feature type="transmembrane region" description="Helical" evidence="6">
    <location>
        <begin position="350"/>
        <end position="369"/>
    </location>
</feature>
<feature type="transmembrane region" description="Helical" evidence="6">
    <location>
        <begin position="86"/>
        <end position="109"/>
    </location>
</feature>
<organism evidence="8 9">
    <name type="scientific">Rhodococcus rhodnii LMG 5362</name>
    <dbReference type="NCBI Taxonomy" id="1273125"/>
    <lineage>
        <taxon>Bacteria</taxon>
        <taxon>Bacillati</taxon>
        <taxon>Actinomycetota</taxon>
        <taxon>Actinomycetes</taxon>
        <taxon>Mycobacteriales</taxon>
        <taxon>Nocardiaceae</taxon>
        <taxon>Rhodococcus</taxon>
    </lineage>
</organism>
<name>R7WGZ7_9NOCA</name>
<dbReference type="AlphaFoldDB" id="R7WGZ7"/>
<feature type="transmembrane region" description="Helical" evidence="6">
    <location>
        <begin position="375"/>
        <end position="393"/>
    </location>
</feature>
<dbReference type="Pfam" id="PF07690">
    <property type="entry name" value="MFS_1"/>
    <property type="match status" value="2"/>
</dbReference>
<dbReference type="eggNOG" id="COG0477">
    <property type="taxonomic scope" value="Bacteria"/>
</dbReference>
<feature type="transmembrane region" description="Helical" evidence="6">
    <location>
        <begin position="223"/>
        <end position="243"/>
    </location>
</feature>
<dbReference type="GO" id="GO:0005886">
    <property type="term" value="C:plasma membrane"/>
    <property type="evidence" value="ECO:0007669"/>
    <property type="project" value="UniProtKB-SubCell"/>
</dbReference>
<keyword evidence="9" id="KW-1185">Reference proteome</keyword>
<protein>
    <submittedName>
        <fullName evidence="8">Major facilitator superfamily multidrug</fullName>
    </submittedName>
</protein>
<feature type="transmembrane region" description="Helical" evidence="6">
    <location>
        <begin position="318"/>
        <end position="338"/>
    </location>
</feature>
<proteinExistence type="predicted"/>
<dbReference type="InterPro" id="IPR011701">
    <property type="entry name" value="MFS"/>
</dbReference>
<dbReference type="PROSITE" id="PS50850">
    <property type="entry name" value="MFS"/>
    <property type="match status" value="1"/>
</dbReference>
<dbReference type="Gene3D" id="1.20.1250.20">
    <property type="entry name" value="MFS general substrate transporter like domains"/>
    <property type="match status" value="1"/>
</dbReference>
<dbReference type="RefSeq" id="WP_010840231.1">
    <property type="nucleotide sequence ID" value="NZ_APMY01000131.1"/>
</dbReference>
<gene>
    <name evidence="8" type="ORF">Rrhod_4217</name>
</gene>
<comment type="subcellular location">
    <subcellularLocation>
        <location evidence="1">Cell inner membrane</location>
        <topology evidence="1">Multi-pass membrane protein</topology>
    </subcellularLocation>
</comment>
<feature type="transmembrane region" description="Helical" evidence="6">
    <location>
        <begin position="446"/>
        <end position="466"/>
    </location>
</feature>
<dbReference type="InterPro" id="IPR020846">
    <property type="entry name" value="MFS_dom"/>
</dbReference>
<dbReference type="InterPro" id="IPR036259">
    <property type="entry name" value="MFS_trans_sf"/>
</dbReference>
<dbReference type="EMBL" id="APMY01000131">
    <property type="protein sequence ID" value="EOM74415.1"/>
    <property type="molecule type" value="Genomic_DNA"/>
</dbReference>
<dbReference type="PATRIC" id="fig|1273125.3.peg.4007"/>
<keyword evidence="2" id="KW-0813">Transport</keyword>
<dbReference type="Gene3D" id="1.20.1720.10">
    <property type="entry name" value="Multidrug resistance protein D"/>
    <property type="match status" value="1"/>
</dbReference>
<evidence type="ECO:0000256" key="5">
    <source>
        <dbReference type="ARBA" id="ARBA00023136"/>
    </source>
</evidence>
<keyword evidence="4 6" id="KW-1133">Transmembrane helix</keyword>
<dbReference type="GO" id="GO:0022857">
    <property type="term" value="F:transmembrane transporter activity"/>
    <property type="evidence" value="ECO:0007669"/>
    <property type="project" value="InterPro"/>
</dbReference>
<feature type="transmembrane region" description="Helical" evidence="6">
    <location>
        <begin position="54"/>
        <end position="74"/>
    </location>
</feature>
<feature type="transmembrane region" description="Helical" evidence="6">
    <location>
        <begin position="21"/>
        <end position="48"/>
    </location>
</feature>
<evidence type="ECO:0000259" key="7">
    <source>
        <dbReference type="PROSITE" id="PS50850"/>
    </source>
</evidence>